<evidence type="ECO:0000256" key="12">
    <source>
        <dbReference type="ARBA" id="ARBA00048165"/>
    </source>
</evidence>
<dbReference type="GO" id="GO:0008270">
    <property type="term" value="F:zinc ion binding"/>
    <property type="evidence" value="ECO:0007669"/>
    <property type="project" value="UniProtKB-KW"/>
</dbReference>
<comment type="catalytic activity">
    <reaction evidence="14 15">
        <text>adenosine(4) in tRNA(His) + S-adenosyl-L-methionine = 2'-O-methyladenosine(4) in tRNA(His) + S-adenosyl-L-homocysteine + H(+)</text>
        <dbReference type="Rhea" id="RHEA:43196"/>
        <dbReference type="Rhea" id="RHEA-COMP:10401"/>
        <dbReference type="Rhea" id="RHEA-COMP:10402"/>
        <dbReference type="ChEBI" id="CHEBI:15378"/>
        <dbReference type="ChEBI" id="CHEBI:57856"/>
        <dbReference type="ChEBI" id="CHEBI:59789"/>
        <dbReference type="ChEBI" id="CHEBI:74411"/>
        <dbReference type="ChEBI" id="CHEBI:74477"/>
        <dbReference type="EC" id="2.1.1.225"/>
    </reaction>
</comment>
<dbReference type="InterPro" id="IPR039044">
    <property type="entry name" value="Trm13"/>
</dbReference>
<dbReference type="InterPro" id="IPR022776">
    <property type="entry name" value="TRM13/UPF0224_CHHC_Znf_dom"/>
</dbReference>
<evidence type="ECO:0000256" key="8">
    <source>
        <dbReference type="ARBA" id="ARBA00022694"/>
    </source>
</evidence>
<dbReference type="InterPro" id="IPR007871">
    <property type="entry name" value="Methyltransferase_TRM13"/>
</dbReference>
<dbReference type="Pfam" id="PF05253">
    <property type="entry name" value="zf-U11-48K"/>
    <property type="match status" value="1"/>
</dbReference>
<gene>
    <name evidence="17" type="ORF">KLDO_g2792</name>
</gene>
<proteinExistence type="inferred from homology"/>
<accession>A0A0A8L8L4</accession>
<evidence type="ECO:0000259" key="16">
    <source>
        <dbReference type="PROSITE" id="PS51800"/>
    </source>
</evidence>
<keyword evidence="8 15" id="KW-0819">tRNA processing</keyword>
<dbReference type="AlphaFoldDB" id="A0A0A8L8L4"/>
<dbReference type="EC" id="2.1.1.225" evidence="3 15"/>
<dbReference type="EMBL" id="CCBQ010000038">
    <property type="protein sequence ID" value="CDO94529.1"/>
    <property type="molecule type" value="Genomic_DNA"/>
</dbReference>
<name>A0A0A8L8L4_9SACH</name>
<evidence type="ECO:0000256" key="15">
    <source>
        <dbReference type="RuleBase" id="RU367103"/>
    </source>
</evidence>
<evidence type="ECO:0000256" key="6">
    <source>
        <dbReference type="ARBA" id="ARBA00022679"/>
    </source>
</evidence>
<reference evidence="17 18" key="1">
    <citation type="submission" date="2014-03" db="EMBL/GenBank/DDBJ databases">
        <title>The genome of Kluyveromyces dobzhanskii.</title>
        <authorList>
            <person name="Nystedt B."/>
            <person name="Astrom S."/>
        </authorList>
    </citation>
    <scope>NUCLEOTIDE SEQUENCE [LARGE SCALE GENOMIC DNA]</scope>
    <source>
        <strain evidence="17 18">CBS 2104</strain>
    </source>
</reference>
<feature type="domain" description="CHHC U11-48K-type" evidence="16">
    <location>
        <begin position="57"/>
        <end position="84"/>
    </location>
</feature>
<keyword evidence="9 15" id="KW-0479">Metal-binding</keyword>
<keyword evidence="5 15" id="KW-0489">Methyltransferase</keyword>
<dbReference type="PANTHER" id="PTHR12998">
    <property type="entry name" value="TRNA:M(4)X MODIFICATION ENZYME TRM13 HOMOLOG"/>
    <property type="match status" value="1"/>
</dbReference>
<sequence>MTVVPGGVVSGAGDKCSDESADRLQCEFFLVKKNRRCGMTRRAGSKLCSEHSKDADRVPCPLDPTHTVCSSKLRVHMRKCNKFRHDVSYKAKQREIPWFDEGLNSISEGQRDSKPADETLLKSVALIVGVFEAEFGGKPPLPLIEKRNEFLERTERYKTLVNRKHARQQSSLIQHLKDSQLWPNSDPLASGKTLEYIELGCGRAEFSRYVNIVANLDQPEFTNDATEGALRARAQAPSFTLVDRASQRLRFDNKFSSDVDTEVEIRREKIDIKDLKLDVILHDASEYVAISKHLCGVATDLSLRCLLNSNKCKGNLKGILIAMCCRHVCQSSEYVNQEYIEELLKKHGNPKSEAMTYTEFFQCLKKFCSYCTCGLVPDKDPDGGAEDHVTRLTHNERQRIGHMARRILDEGRAQFLQSRGFQTSLFKYVDNSVTLEDTALLALRV</sequence>
<keyword evidence="11 15" id="KW-0862">Zinc</keyword>
<evidence type="ECO:0000256" key="1">
    <source>
        <dbReference type="ARBA" id="ARBA00002267"/>
    </source>
</evidence>
<protein>
    <recommendedName>
        <fullName evidence="4 15">tRNA:m(4)X modification enzyme TRM13</fullName>
        <ecNumber evidence="3 15">2.1.1.225</ecNumber>
    </recommendedName>
</protein>
<dbReference type="GO" id="GO:0030488">
    <property type="term" value="P:tRNA methylation"/>
    <property type="evidence" value="ECO:0007669"/>
    <property type="project" value="InterPro"/>
</dbReference>
<evidence type="ECO:0000256" key="4">
    <source>
        <dbReference type="ARBA" id="ARBA00015883"/>
    </source>
</evidence>
<keyword evidence="7 15" id="KW-0949">S-adenosyl-L-methionine</keyword>
<comment type="function">
    <text evidence="1 15">tRNA methylase which 2'-O-methylates cytidine(4) in tRNA(Pro) and tRNA(Gly)(GCC), and adenosine(4) in tRNA(His).</text>
</comment>
<keyword evidence="18" id="KW-1185">Reference proteome</keyword>
<evidence type="ECO:0000256" key="2">
    <source>
        <dbReference type="ARBA" id="ARBA00005265"/>
    </source>
</evidence>
<comment type="similarity">
    <text evidence="2 15">Belongs to the methyltransferase TRM13 family.</text>
</comment>
<dbReference type="InterPro" id="IPR021721">
    <property type="entry name" value="Znf_CCCH-type_TRM13"/>
</dbReference>
<dbReference type="PANTHER" id="PTHR12998:SF0">
    <property type="entry name" value="TRNA:M(4)X MODIFICATION ENZYME TRM13 HOMOLOG"/>
    <property type="match status" value="1"/>
</dbReference>
<evidence type="ECO:0000256" key="10">
    <source>
        <dbReference type="ARBA" id="ARBA00022771"/>
    </source>
</evidence>
<keyword evidence="10 15" id="KW-0863">Zinc-finger</keyword>
<comment type="catalytic activity">
    <reaction evidence="12 15">
        <text>cytidine(4) in tRNA(Pro) + S-adenosyl-L-methionine = 2'-O-methylcytidine(4) in tRNA(Pro) + S-adenosyl-L-homocysteine + H(+)</text>
        <dbReference type="Rhea" id="RHEA:32767"/>
        <dbReference type="Rhea" id="RHEA-COMP:10397"/>
        <dbReference type="Rhea" id="RHEA-COMP:10398"/>
        <dbReference type="ChEBI" id="CHEBI:15378"/>
        <dbReference type="ChEBI" id="CHEBI:57856"/>
        <dbReference type="ChEBI" id="CHEBI:59789"/>
        <dbReference type="ChEBI" id="CHEBI:74495"/>
        <dbReference type="ChEBI" id="CHEBI:82748"/>
        <dbReference type="EC" id="2.1.1.225"/>
    </reaction>
</comment>
<comment type="caution">
    <text evidence="17">The sequence shown here is derived from an EMBL/GenBank/DDBJ whole genome shotgun (WGS) entry which is preliminary data.</text>
</comment>
<evidence type="ECO:0000313" key="18">
    <source>
        <dbReference type="Proteomes" id="UP000031516"/>
    </source>
</evidence>
<organism evidence="17 18">
    <name type="scientific">Kluyveromyces dobzhanskii CBS 2104</name>
    <dbReference type="NCBI Taxonomy" id="1427455"/>
    <lineage>
        <taxon>Eukaryota</taxon>
        <taxon>Fungi</taxon>
        <taxon>Dikarya</taxon>
        <taxon>Ascomycota</taxon>
        <taxon>Saccharomycotina</taxon>
        <taxon>Saccharomycetes</taxon>
        <taxon>Saccharomycetales</taxon>
        <taxon>Saccharomycetaceae</taxon>
        <taxon>Kluyveromyces</taxon>
    </lineage>
</organism>
<comment type="catalytic activity">
    <reaction evidence="13 15">
        <text>cytidine(4) in tRNA(Gly)(GCC) + S-adenosyl-L-methionine = 2'-O-methylcytidine(4) in tRNA(Gly)(GCC) + S-adenosyl-L-homocysteine + H(+)</text>
        <dbReference type="Rhea" id="RHEA:43192"/>
        <dbReference type="Rhea" id="RHEA-COMP:10399"/>
        <dbReference type="Rhea" id="RHEA-COMP:10400"/>
        <dbReference type="ChEBI" id="CHEBI:15378"/>
        <dbReference type="ChEBI" id="CHEBI:57856"/>
        <dbReference type="ChEBI" id="CHEBI:59789"/>
        <dbReference type="ChEBI" id="CHEBI:74495"/>
        <dbReference type="ChEBI" id="CHEBI:82748"/>
        <dbReference type="EC" id="2.1.1.225"/>
    </reaction>
</comment>
<dbReference type="Proteomes" id="UP000031516">
    <property type="component" value="Unassembled WGS sequence"/>
</dbReference>
<evidence type="ECO:0000313" key="17">
    <source>
        <dbReference type="EMBL" id="CDO94529.1"/>
    </source>
</evidence>
<dbReference type="GO" id="GO:0106050">
    <property type="term" value="F:tRNA 2'-O-methyltransferase activity"/>
    <property type="evidence" value="ECO:0007669"/>
    <property type="project" value="UniProtKB-UniRule"/>
</dbReference>
<keyword evidence="6 15" id="KW-0808">Transferase</keyword>
<dbReference type="Pfam" id="PF11722">
    <property type="entry name" value="zf-TRM13_CCCH"/>
    <property type="match status" value="1"/>
</dbReference>
<evidence type="ECO:0000256" key="14">
    <source>
        <dbReference type="ARBA" id="ARBA00049393"/>
    </source>
</evidence>
<dbReference type="Pfam" id="PF05206">
    <property type="entry name" value="TRM13"/>
    <property type="match status" value="1"/>
</dbReference>
<evidence type="ECO:0000256" key="5">
    <source>
        <dbReference type="ARBA" id="ARBA00022603"/>
    </source>
</evidence>
<evidence type="ECO:0000256" key="11">
    <source>
        <dbReference type="ARBA" id="ARBA00022833"/>
    </source>
</evidence>
<evidence type="ECO:0000256" key="13">
    <source>
        <dbReference type="ARBA" id="ARBA00048635"/>
    </source>
</evidence>
<evidence type="ECO:0000256" key="3">
    <source>
        <dbReference type="ARBA" id="ARBA00012810"/>
    </source>
</evidence>
<dbReference type="OrthoDB" id="258806at2759"/>
<dbReference type="PROSITE" id="PS51800">
    <property type="entry name" value="ZF_CHHC_U11_48K"/>
    <property type="match status" value="1"/>
</dbReference>
<evidence type="ECO:0000256" key="7">
    <source>
        <dbReference type="ARBA" id="ARBA00022691"/>
    </source>
</evidence>
<evidence type="ECO:0000256" key="9">
    <source>
        <dbReference type="ARBA" id="ARBA00022723"/>
    </source>
</evidence>